<dbReference type="OrthoDB" id="9778236at2"/>
<proteinExistence type="predicted"/>
<dbReference type="RefSeq" id="WP_133613044.1">
    <property type="nucleotide sequence ID" value="NZ_SNYW01000007.1"/>
</dbReference>
<comment type="caution">
    <text evidence="1">The sequence shown here is derived from an EMBL/GenBank/DDBJ whole genome shotgun (WGS) entry which is preliminary data.</text>
</comment>
<keyword evidence="2" id="KW-1185">Reference proteome</keyword>
<dbReference type="SUPFAM" id="SSF111369">
    <property type="entry name" value="HlyD-like secretion proteins"/>
    <property type="match status" value="1"/>
</dbReference>
<protein>
    <submittedName>
        <fullName evidence="1">HlyD family secretion protein</fullName>
    </submittedName>
</protein>
<accession>A0A4R6WZL7</accession>
<dbReference type="PANTHER" id="PTHR30438:SF2">
    <property type="entry name" value="MEMBRANE PROTEIN"/>
    <property type="match status" value="1"/>
</dbReference>
<evidence type="ECO:0000313" key="1">
    <source>
        <dbReference type="EMBL" id="TDQ83277.1"/>
    </source>
</evidence>
<sequence length="334" mass="35562">MRLLYVVLALLVVGAGSAFYVFWKQQQAEAALIGFAYANGRIEVERVAVATKYAGRVADIRVVEGDFVKTGSIVAEMDVAELLAELAEAKANERQAVEGIGRAEADVGIRLADLKLAEIELERAITLQKKNAGPVAEVDRRRAQRDVAAAALKGTRASVEDAKAAANAAAARVARLEAVIADMTLKAPTDGRVEYRLVKAGEVLAAGGQVATLLDLADVHMVVFFPTAVAGRIGVGGEARIVLDAAPEYVIPATVSFVAAEAQFTPKFVETKAERDKLTYRVKVEISRDILDTYRDYVKAGLTGNAYLKVDAAAQWPDFLAPKLPPAPDGGASQ</sequence>
<organism evidence="1 2">
    <name type="scientific">Dongia mobilis</name>
    <dbReference type="NCBI Taxonomy" id="578943"/>
    <lineage>
        <taxon>Bacteria</taxon>
        <taxon>Pseudomonadati</taxon>
        <taxon>Pseudomonadota</taxon>
        <taxon>Alphaproteobacteria</taxon>
        <taxon>Rhodospirillales</taxon>
        <taxon>Dongiaceae</taxon>
        <taxon>Dongia</taxon>
    </lineage>
</organism>
<evidence type="ECO:0000313" key="2">
    <source>
        <dbReference type="Proteomes" id="UP000295783"/>
    </source>
</evidence>
<gene>
    <name evidence="1" type="ORF">A8950_1563</name>
</gene>
<dbReference type="AlphaFoldDB" id="A0A4R6WZL7"/>
<dbReference type="EMBL" id="SNYW01000007">
    <property type="protein sequence ID" value="TDQ83277.1"/>
    <property type="molecule type" value="Genomic_DNA"/>
</dbReference>
<dbReference type="Gene3D" id="2.40.50.100">
    <property type="match status" value="1"/>
</dbReference>
<dbReference type="PANTHER" id="PTHR30438">
    <property type="entry name" value="36 KDA ANTIGEN-RELATED"/>
    <property type="match status" value="1"/>
</dbReference>
<dbReference type="GO" id="GO:0005886">
    <property type="term" value="C:plasma membrane"/>
    <property type="evidence" value="ECO:0007669"/>
    <property type="project" value="TreeGrafter"/>
</dbReference>
<dbReference type="Gene3D" id="2.40.30.170">
    <property type="match status" value="1"/>
</dbReference>
<name>A0A4R6WZL7_9PROT</name>
<dbReference type="Proteomes" id="UP000295783">
    <property type="component" value="Unassembled WGS sequence"/>
</dbReference>
<reference evidence="1 2" key="1">
    <citation type="submission" date="2019-03" db="EMBL/GenBank/DDBJ databases">
        <title>Genomic Encyclopedia of Type Strains, Phase III (KMG-III): the genomes of soil and plant-associated and newly described type strains.</title>
        <authorList>
            <person name="Whitman W."/>
        </authorList>
    </citation>
    <scope>NUCLEOTIDE SEQUENCE [LARGE SCALE GENOMIC DNA]</scope>
    <source>
        <strain evidence="1 2">CGMCC 1.7660</strain>
    </source>
</reference>